<dbReference type="GeneID" id="65125772"/>
<reference evidence="2 3" key="1">
    <citation type="submission" date="2020-04" db="EMBL/GenBank/DDBJ databases">
        <authorList>
            <person name="Angtuaco S.E."/>
            <person name="Chung R.C."/>
            <person name="Hung A.H."/>
            <person name="Eghdamian A."/>
            <person name="Zhu L."/>
            <person name="Shaffer C.D."/>
            <person name="Weston-Hafer K.A."/>
            <person name="Garlena R.A."/>
            <person name="Russell D.A."/>
            <person name="Pope W.H."/>
            <person name="Jacobs-Sera D."/>
            <person name="Hatfull G.F."/>
        </authorList>
    </citation>
    <scope>NUCLEOTIDE SEQUENCE [LARGE SCALE GENOMIC DNA]</scope>
</reference>
<dbReference type="EMBL" id="MT310865">
    <property type="protein sequence ID" value="QJD50764.1"/>
    <property type="molecule type" value="Genomic_DNA"/>
</dbReference>
<evidence type="ECO:0000313" key="1">
    <source>
        <dbReference type="EMBL" id="QJD50764.1"/>
    </source>
</evidence>
<evidence type="ECO:0000313" key="3">
    <source>
        <dbReference type="Proteomes" id="UP000502409"/>
    </source>
</evidence>
<dbReference type="Proteomes" id="UP000502409">
    <property type="component" value="Genome"/>
</dbReference>
<keyword evidence="3" id="KW-1185">Reference proteome</keyword>
<name>A0A6M3T0Q3_9CAUD</name>
<dbReference type="EMBL" id="MT310865">
    <property type="protein sequence ID" value="QJD50978.1"/>
    <property type="molecule type" value="Genomic_DNA"/>
</dbReference>
<organism evidence="2 3">
    <name type="scientific">Streptomyces phage Bmoc</name>
    <dbReference type="NCBI Taxonomy" id="2725629"/>
    <lineage>
        <taxon>Viruses</taxon>
        <taxon>Duplodnaviria</taxon>
        <taxon>Heunggongvirae</taxon>
        <taxon>Uroviricota</taxon>
        <taxon>Caudoviricetes</taxon>
        <taxon>Stanwilliamsviridae</taxon>
        <taxon>Boydwoodruffvirinae</taxon>
        <taxon>Samistivirus</taxon>
        <taxon>Samistivirus bmoc</taxon>
    </lineage>
</organism>
<evidence type="ECO:0000313" key="2">
    <source>
        <dbReference type="EMBL" id="QJD50978.1"/>
    </source>
</evidence>
<sequence>MFGVRVRVYYAMRDKFIEILVKDTTPDSMNTAWNLAVDTGELLFNLTDQNGNRIAIHTKNVDMFVAMPWNGV</sequence>
<proteinExistence type="predicted"/>
<gene>
    <name evidence="2" type="primary">270</name>
    <name evidence="1" type="synonym">14</name>
    <name evidence="1" type="ORF">SEA_BMOC_14</name>
    <name evidence="2" type="ORF">SEA_BMOC_270</name>
</gene>
<dbReference type="RefSeq" id="YP_010107629.1">
    <property type="nucleotide sequence ID" value="NC_055842.1"/>
</dbReference>
<dbReference type="KEGG" id="vg:65125772"/>
<protein>
    <submittedName>
        <fullName evidence="2">Uncharacterized protein</fullName>
    </submittedName>
</protein>
<accession>A0A6M3T0Q3</accession>